<dbReference type="RefSeq" id="WP_072426629.1">
    <property type="nucleotide sequence ID" value="NZ_FPKR01000001.1"/>
</dbReference>
<accession>A0A1K2H3D7</accession>
<reference evidence="2 3" key="1">
    <citation type="submission" date="2016-11" db="EMBL/GenBank/DDBJ databases">
        <authorList>
            <person name="Jaros S."/>
            <person name="Januszkiewicz K."/>
            <person name="Wedrychowicz H."/>
        </authorList>
    </citation>
    <scope>NUCLEOTIDE SEQUENCE [LARGE SCALE GENOMIC DNA]</scope>
    <source>
        <strain evidence="2 3">DSM 18899</strain>
    </source>
</reference>
<dbReference type="Gene3D" id="3.10.290.10">
    <property type="entry name" value="RNA-binding S4 domain"/>
    <property type="match status" value="1"/>
</dbReference>
<dbReference type="PROSITE" id="PS50889">
    <property type="entry name" value="S4"/>
    <property type="match status" value="1"/>
</dbReference>
<dbReference type="AlphaFoldDB" id="A0A1K2H3D7"/>
<dbReference type="InterPro" id="IPR036986">
    <property type="entry name" value="S4_RNA-bd_sf"/>
</dbReference>
<organism evidence="2 3">
    <name type="scientific">Chitinimonas taiwanensis DSM 18899</name>
    <dbReference type="NCBI Taxonomy" id="1121279"/>
    <lineage>
        <taxon>Bacteria</taxon>
        <taxon>Pseudomonadati</taxon>
        <taxon>Pseudomonadota</taxon>
        <taxon>Betaproteobacteria</taxon>
        <taxon>Neisseriales</taxon>
        <taxon>Chitinibacteraceae</taxon>
        <taxon>Chitinimonas</taxon>
    </lineage>
</organism>
<proteinExistence type="predicted"/>
<dbReference type="CDD" id="cd00165">
    <property type="entry name" value="S4"/>
    <property type="match status" value="1"/>
</dbReference>
<sequence length="79" mass="8526">MNQHTFTLSSDYIELHNLLKFLAIADSGGMAKQMVAEGLIEVDGEIEFRKTRKVYAGSVVRAFDEEIHVVAGAGEAAAG</sequence>
<evidence type="ECO:0000313" key="2">
    <source>
        <dbReference type="EMBL" id="SFZ70135.1"/>
    </source>
</evidence>
<gene>
    <name evidence="2" type="ORF">SAMN02745887_00066</name>
</gene>
<protein>
    <submittedName>
        <fullName evidence="2">Ribosome-associated protein</fullName>
    </submittedName>
</protein>
<name>A0A1K2H3D7_9NEIS</name>
<keyword evidence="3" id="KW-1185">Reference proteome</keyword>
<dbReference type="Proteomes" id="UP000186513">
    <property type="component" value="Unassembled WGS sequence"/>
</dbReference>
<dbReference type="Pfam" id="PF13275">
    <property type="entry name" value="S4_2"/>
    <property type="match status" value="1"/>
</dbReference>
<dbReference type="STRING" id="1121279.SAMN02745887_00066"/>
<dbReference type="OrthoDB" id="9802835at2"/>
<dbReference type="SUPFAM" id="SSF55174">
    <property type="entry name" value="Alpha-L RNA-binding motif"/>
    <property type="match status" value="1"/>
</dbReference>
<dbReference type="EMBL" id="FPKR01000001">
    <property type="protein sequence ID" value="SFZ70135.1"/>
    <property type="molecule type" value="Genomic_DNA"/>
</dbReference>
<dbReference type="GO" id="GO:0003723">
    <property type="term" value="F:RNA binding"/>
    <property type="evidence" value="ECO:0007669"/>
    <property type="project" value="UniProtKB-KW"/>
</dbReference>
<evidence type="ECO:0000256" key="1">
    <source>
        <dbReference type="PROSITE-ProRule" id="PRU00182"/>
    </source>
</evidence>
<evidence type="ECO:0000313" key="3">
    <source>
        <dbReference type="Proteomes" id="UP000186513"/>
    </source>
</evidence>
<keyword evidence="1" id="KW-0694">RNA-binding</keyword>